<keyword evidence="5" id="KW-0539">Nucleus</keyword>
<dbReference type="Gene3D" id="2.60.40.790">
    <property type="match status" value="1"/>
</dbReference>
<keyword evidence="8" id="KW-1185">Reference proteome</keyword>
<evidence type="ECO:0000256" key="4">
    <source>
        <dbReference type="ARBA" id="ARBA00022490"/>
    </source>
</evidence>
<evidence type="ECO:0000313" key="8">
    <source>
        <dbReference type="Proteomes" id="UP000027265"/>
    </source>
</evidence>
<dbReference type="GO" id="GO:0005737">
    <property type="term" value="C:cytoplasm"/>
    <property type="evidence" value="ECO:0007669"/>
    <property type="project" value="UniProtKB-SubCell"/>
</dbReference>
<dbReference type="EMBL" id="KL197711">
    <property type="protein sequence ID" value="KDQ62416.1"/>
    <property type="molecule type" value="Genomic_DNA"/>
</dbReference>
<gene>
    <name evidence="7" type="ORF">JAAARDRAFT_459575</name>
</gene>
<evidence type="ECO:0000259" key="6">
    <source>
        <dbReference type="PROSITE" id="PS51203"/>
    </source>
</evidence>
<proteinExistence type="predicted"/>
<evidence type="ECO:0000256" key="5">
    <source>
        <dbReference type="ARBA" id="ARBA00023242"/>
    </source>
</evidence>
<protein>
    <recommendedName>
        <fullName evidence="3">NudC domain-containing protein 1</fullName>
    </recommendedName>
</protein>
<dbReference type="HOGENOM" id="CLU_021382_0_0_1"/>
<sequence length="642" mass="70291">MSTFVRNKALVNAKFEGYRLDALSQDDVVRRYNLEYRPTQAAVSGRTFLSFEEVQSRIRHNHLAVGGGTAVYIDDGLRVILVQIDTTSLIPSFRVVFEMPQPIATPSSETSHREYPSVALLGSNVCFVSDGYGAMYVLNIEGNGTAQFLGAYELIIPPTLEYPTTNTPFRIHYAVQSGPDTVTVIVSSKNQSKKGSDTSDVSPQSVRGRLSHTEFDIWAADFVLPMMESDGIQPMRIRWYRRGEDVPILAAYDLSREAFLLAGSSLYREIGAATLPSEPVDVEMAPIPRPGDTLDGWKDLPRPPPYSWTQTEDSVTIAFALPSTTLKSDIKVAFSSQTITVLVQGKHHDTIPLPSYSLKTLWDRIKPSPCLWTWDREANHAFGLLTLHLDKQHEGTRWSHVFAGAGTVPSSQASPEDVEVPETLDPSELVNIREALEKYTAAIRDGSDSIGLGLGDGVPSLGKDEMDDEVDASVGRSALLTWVASDGSTPPWSEKEHDTSVTVLSTPFPGKHEISLVTKNGLDGLFFTLPQQSPTRSSPDWIHSSTFSALAFVLASKRDTRFTYHSSQTVLAFESGSSAYGGNVYIYRGAGVSDNWAKQAVLKISGGASGALLGVAVMRDSDGRDVIMCLCESEWIMLQKVI</sequence>
<dbReference type="GO" id="GO:0005634">
    <property type="term" value="C:nucleus"/>
    <property type="evidence" value="ECO:0007669"/>
    <property type="project" value="UniProtKB-SubCell"/>
</dbReference>
<dbReference type="InterPro" id="IPR037895">
    <property type="entry name" value="NUDCD1"/>
</dbReference>
<dbReference type="Pfam" id="PF04969">
    <property type="entry name" value="CS"/>
    <property type="match status" value="1"/>
</dbReference>
<organism evidence="7 8">
    <name type="scientific">Jaapia argillacea MUCL 33604</name>
    <dbReference type="NCBI Taxonomy" id="933084"/>
    <lineage>
        <taxon>Eukaryota</taxon>
        <taxon>Fungi</taxon>
        <taxon>Dikarya</taxon>
        <taxon>Basidiomycota</taxon>
        <taxon>Agaricomycotina</taxon>
        <taxon>Agaricomycetes</taxon>
        <taxon>Agaricomycetidae</taxon>
        <taxon>Jaapiales</taxon>
        <taxon>Jaapiaceae</taxon>
        <taxon>Jaapia</taxon>
    </lineage>
</organism>
<dbReference type="PROSITE" id="PS51203">
    <property type="entry name" value="CS"/>
    <property type="match status" value="1"/>
</dbReference>
<dbReference type="PANTHER" id="PTHR21664">
    <property type="entry name" value="CHRONIC MYELOGENOUS LEUKEMIA TUMOR ANTIGEN 66"/>
    <property type="match status" value="1"/>
</dbReference>
<feature type="domain" description="CS" evidence="6">
    <location>
        <begin position="301"/>
        <end position="402"/>
    </location>
</feature>
<accession>A0A067QIL0</accession>
<dbReference type="CDD" id="cd06467">
    <property type="entry name" value="p23_NUDC_like"/>
    <property type="match status" value="1"/>
</dbReference>
<dbReference type="Proteomes" id="UP000027265">
    <property type="component" value="Unassembled WGS sequence"/>
</dbReference>
<reference evidence="8" key="1">
    <citation type="journal article" date="2014" name="Proc. Natl. Acad. Sci. U.S.A.">
        <title>Extensive sampling of basidiomycete genomes demonstrates inadequacy of the white-rot/brown-rot paradigm for wood decay fungi.</title>
        <authorList>
            <person name="Riley R."/>
            <person name="Salamov A.A."/>
            <person name="Brown D.W."/>
            <person name="Nagy L.G."/>
            <person name="Floudas D."/>
            <person name="Held B.W."/>
            <person name="Levasseur A."/>
            <person name="Lombard V."/>
            <person name="Morin E."/>
            <person name="Otillar R."/>
            <person name="Lindquist E.A."/>
            <person name="Sun H."/>
            <person name="LaButti K.M."/>
            <person name="Schmutz J."/>
            <person name="Jabbour D."/>
            <person name="Luo H."/>
            <person name="Baker S.E."/>
            <person name="Pisabarro A.G."/>
            <person name="Walton J.D."/>
            <person name="Blanchette R.A."/>
            <person name="Henrissat B."/>
            <person name="Martin F."/>
            <person name="Cullen D."/>
            <person name="Hibbett D.S."/>
            <person name="Grigoriev I.V."/>
        </authorList>
    </citation>
    <scope>NUCLEOTIDE SEQUENCE [LARGE SCALE GENOMIC DNA]</scope>
    <source>
        <strain evidence="8">MUCL 33604</strain>
    </source>
</reference>
<evidence type="ECO:0000256" key="2">
    <source>
        <dbReference type="ARBA" id="ARBA00004496"/>
    </source>
</evidence>
<evidence type="ECO:0000313" key="7">
    <source>
        <dbReference type="EMBL" id="KDQ62416.1"/>
    </source>
</evidence>
<dbReference type="InterPro" id="IPR008978">
    <property type="entry name" value="HSP20-like_chaperone"/>
</dbReference>
<dbReference type="PANTHER" id="PTHR21664:SF1">
    <property type="entry name" value="NUDC DOMAIN-CONTAINING PROTEIN 1"/>
    <property type="match status" value="1"/>
</dbReference>
<comment type="subcellular location">
    <subcellularLocation>
        <location evidence="2">Cytoplasm</location>
    </subcellularLocation>
    <subcellularLocation>
        <location evidence="1">Nucleus</location>
    </subcellularLocation>
</comment>
<dbReference type="InterPro" id="IPR007052">
    <property type="entry name" value="CS_dom"/>
</dbReference>
<dbReference type="SUPFAM" id="SSF49764">
    <property type="entry name" value="HSP20-like chaperones"/>
    <property type="match status" value="1"/>
</dbReference>
<evidence type="ECO:0000256" key="3">
    <source>
        <dbReference type="ARBA" id="ARBA00018915"/>
    </source>
</evidence>
<dbReference type="AlphaFoldDB" id="A0A067QIL0"/>
<dbReference type="OrthoDB" id="428655at2759"/>
<dbReference type="STRING" id="933084.A0A067QIL0"/>
<evidence type="ECO:0000256" key="1">
    <source>
        <dbReference type="ARBA" id="ARBA00004123"/>
    </source>
</evidence>
<dbReference type="InParanoid" id="A0A067QIL0"/>
<name>A0A067QIL0_9AGAM</name>
<keyword evidence="4" id="KW-0963">Cytoplasm</keyword>